<reference evidence="5" key="1">
    <citation type="journal article" date="2014" name="Science">
        <title>Nonhuman genetics. Genomic basis for the convergent evolution of electric organs.</title>
        <authorList>
            <person name="Gallant J.R."/>
            <person name="Traeger L.L."/>
            <person name="Volkening J.D."/>
            <person name="Moffett H."/>
            <person name="Chen P.H."/>
            <person name="Novina C.D."/>
            <person name="Phillips G.N.Jr."/>
            <person name="Anand R."/>
            <person name="Wells G.B."/>
            <person name="Pinch M."/>
            <person name="Guth R."/>
            <person name="Unguez G.A."/>
            <person name="Albert J.S."/>
            <person name="Zakon H.H."/>
            <person name="Samanta M.P."/>
            <person name="Sussman M.R."/>
        </authorList>
    </citation>
    <scope>NUCLEOTIDE SEQUENCE [LARGE SCALE GENOMIC DNA]</scope>
</reference>
<protein>
    <recommendedName>
        <fullName evidence="3">Translin-associated factor X-interacting protein 1 N-terminal domain-containing protein</fullName>
    </recommendedName>
</protein>
<feature type="region of interest" description="Disordered" evidence="2">
    <location>
        <begin position="305"/>
        <end position="333"/>
    </location>
</feature>
<reference evidence="4" key="3">
    <citation type="submission" date="2020-05" db="EMBL/GenBank/DDBJ databases">
        <title>Electrophorus electricus (electric eel) genome, fEleEle1, primary haplotype.</title>
        <authorList>
            <person name="Myers G."/>
            <person name="Meyer A."/>
            <person name="Fedrigo O."/>
            <person name="Formenti G."/>
            <person name="Rhie A."/>
            <person name="Tracey A."/>
            <person name="Sims Y."/>
            <person name="Jarvis E.D."/>
        </authorList>
    </citation>
    <scope>NUCLEOTIDE SEQUENCE [LARGE SCALE GENOMIC DNA]</scope>
</reference>
<name>A0A4W4F9A6_ELEEL</name>
<reference evidence="5" key="2">
    <citation type="journal article" date="2017" name="Sci. Adv.">
        <title>A tail of two voltages: Proteomic comparison of the three electric organs of the electric eel.</title>
        <authorList>
            <person name="Traeger L.L."/>
            <person name="Sabat G."/>
            <person name="Barrett-Wilt G.A."/>
            <person name="Wells G.B."/>
            <person name="Sussman M.R."/>
        </authorList>
    </citation>
    <scope>NUCLEOTIDE SEQUENCE [LARGE SCALE GENOMIC DNA]</scope>
</reference>
<gene>
    <name evidence="4" type="primary">LOC113585917</name>
</gene>
<evidence type="ECO:0000313" key="4">
    <source>
        <dbReference type="Ensembl" id="ENSEEEP00000021252.2"/>
    </source>
</evidence>
<dbReference type="Pfam" id="PF15739">
    <property type="entry name" value="TSNAXIP1_N"/>
    <property type="match status" value="1"/>
</dbReference>
<organism evidence="4 5">
    <name type="scientific">Electrophorus electricus</name>
    <name type="common">Electric eel</name>
    <name type="synonym">Gymnotus electricus</name>
    <dbReference type="NCBI Taxonomy" id="8005"/>
    <lineage>
        <taxon>Eukaryota</taxon>
        <taxon>Metazoa</taxon>
        <taxon>Chordata</taxon>
        <taxon>Craniata</taxon>
        <taxon>Vertebrata</taxon>
        <taxon>Euteleostomi</taxon>
        <taxon>Actinopterygii</taxon>
        <taxon>Neopterygii</taxon>
        <taxon>Teleostei</taxon>
        <taxon>Ostariophysi</taxon>
        <taxon>Gymnotiformes</taxon>
        <taxon>Gymnotoidei</taxon>
        <taxon>Gymnotidae</taxon>
        <taxon>Electrophorus</taxon>
    </lineage>
</organism>
<dbReference type="OMA" id="QEGLWKF"/>
<dbReference type="AlphaFoldDB" id="A0A4W4F9A6"/>
<keyword evidence="1" id="KW-0175">Coiled coil</keyword>
<dbReference type="PANTHER" id="PTHR34916">
    <property type="entry name" value="GI:13385330"/>
    <property type="match status" value="1"/>
</dbReference>
<dbReference type="GeneTree" id="ENSGT00390000009877"/>
<dbReference type="InterPro" id="IPR032755">
    <property type="entry name" value="TSNAXIP1_N"/>
</dbReference>
<sequence length="434" mass="49005">MPLSGRQRLSSFDLRREQKEFLLGVESAHRADIQTYSSGHLGPSCFSPQLLLSRPVKPIWEGSKGPCKPSPPSCLRERKMTEVHVEEMTDALYSFTMSTTLQEPQTQAGARGPVGGHPSKATELAQQQTRAAPDAMELFPVKPGPSGMETEQRPLATPSRRDELRLRRLFDRQVLRTRDLAARKSTSVEEPARRHERRLQQELSRLAAHRGPVSERLSAFSRVFSDVCDDTPAFSGALREIKTEYELYLDSVLSNQSSLHDMSAFDPLKDFLKTTKLDEATQQVCSLEEKARAALQENDRVRTEYEEAQARTLESQTEERRSEGPHLGQSGLTAVDVENPDLNQNEATISSVAQLEPMRHQVWRVWKEVQELQKEIRETMVSTVTTNAMEGCIRDTKAEIMRLIASNEHLRSANKALEQNILTVMNRAKVSEET</sequence>
<keyword evidence="5" id="KW-1185">Reference proteome</keyword>
<evidence type="ECO:0000256" key="2">
    <source>
        <dbReference type="SAM" id="MobiDB-lite"/>
    </source>
</evidence>
<reference evidence="4" key="4">
    <citation type="submission" date="2025-08" db="UniProtKB">
        <authorList>
            <consortium name="Ensembl"/>
        </authorList>
    </citation>
    <scope>IDENTIFICATION</scope>
</reference>
<proteinExistence type="predicted"/>
<accession>A0A4W4F9A6</accession>
<reference evidence="4" key="5">
    <citation type="submission" date="2025-09" db="UniProtKB">
        <authorList>
            <consortium name="Ensembl"/>
        </authorList>
    </citation>
    <scope>IDENTIFICATION</scope>
</reference>
<dbReference type="PANTHER" id="PTHR34916:SF1">
    <property type="entry name" value="GI:13385330"/>
    <property type="match status" value="1"/>
</dbReference>
<dbReference type="STRING" id="8005.ENSEEEP00000021252"/>
<dbReference type="Proteomes" id="UP000314983">
    <property type="component" value="Chromosome 11"/>
</dbReference>
<dbReference type="Ensembl" id="ENSEEET00000021490.2">
    <property type="protein sequence ID" value="ENSEEEP00000021252.2"/>
    <property type="gene ID" value="ENSEEEG00000010358.2"/>
</dbReference>
<feature type="domain" description="Translin-associated factor X-interacting protein 1 N-terminal" evidence="3">
    <location>
        <begin position="196"/>
        <end position="302"/>
    </location>
</feature>
<evidence type="ECO:0000313" key="5">
    <source>
        <dbReference type="Proteomes" id="UP000314983"/>
    </source>
</evidence>
<evidence type="ECO:0000259" key="3">
    <source>
        <dbReference type="Pfam" id="PF15739"/>
    </source>
</evidence>
<feature type="region of interest" description="Disordered" evidence="2">
    <location>
        <begin position="103"/>
        <end position="124"/>
    </location>
</feature>
<evidence type="ECO:0000256" key="1">
    <source>
        <dbReference type="ARBA" id="ARBA00023054"/>
    </source>
</evidence>